<keyword evidence="1" id="KW-1133">Transmembrane helix</keyword>
<evidence type="ECO:0000313" key="3">
    <source>
        <dbReference type="Proteomes" id="UP001230156"/>
    </source>
</evidence>
<protein>
    <submittedName>
        <fullName evidence="2">Uncharacterized protein</fullName>
    </submittedName>
</protein>
<accession>A0ABU0YFW4</accession>
<organism evidence="2 3">
    <name type="scientific">Dongia sedimenti</name>
    <dbReference type="NCBI Taxonomy" id="3064282"/>
    <lineage>
        <taxon>Bacteria</taxon>
        <taxon>Pseudomonadati</taxon>
        <taxon>Pseudomonadota</taxon>
        <taxon>Alphaproteobacteria</taxon>
        <taxon>Rhodospirillales</taxon>
        <taxon>Dongiaceae</taxon>
        <taxon>Dongia</taxon>
    </lineage>
</organism>
<evidence type="ECO:0000313" key="2">
    <source>
        <dbReference type="EMBL" id="MDQ7246620.1"/>
    </source>
</evidence>
<proteinExistence type="predicted"/>
<dbReference type="EMBL" id="JAUYVI010000001">
    <property type="protein sequence ID" value="MDQ7246620.1"/>
    <property type="molecule type" value="Genomic_DNA"/>
</dbReference>
<keyword evidence="3" id="KW-1185">Reference proteome</keyword>
<reference evidence="3" key="1">
    <citation type="submission" date="2023-08" db="EMBL/GenBank/DDBJ databases">
        <title>Rhodospirillaceae gen. nov., a novel taxon isolated from the Yangtze River Yuezi River estuary sludge.</title>
        <authorList>
            <person name="Ruan L."/>
        </authorList>
    </citation>
    <scope>NUCLEOTIDE SEQUENCE [LARGE SCALE GENOMIC DNA]</scope>
    <source>
        <strain evidence="3">R-7</strain>
    </source>
</reference>
<comment type="caution">
    <text evidence="2">The sequence shown here is derived from an EMBL/GenBank/DDBJ whole genome shotgun (WGS) entry which is preliminary data.</text>
</comment>
<keyword evidence="1" id="KW-0812">Transmembrane</keyword>
<keyword evidence="1" id="KW-0472">Membrane</keyword>
<feature type="transmembrane region" description="Helical" evidence="1">
    <location>
        <begin position="20"/>
        <end position="44"/>
    </location>
</feature>
<dbReference type="Proteomes" id="UP001230156">
    <property type="component" value="Unassembled WGS sequence"/>
</dbReference>
<sequence length="283" mass="30667">MAPRRRFSRPNRRGGGQETLALKAIAIAIVFVVLAALGGVFWFVQGRAAQLAALDPETLCPRSGPTSQFAVLIDRTDALTEIQGEALRRQITAWAAAIPKHGSFKVYEVGHSAIEGSGALLQPVVAVCNPGDGADQSAIDSNPKMWRARYEEKFQAPISAMLERMRLDEEAKTSPIFEGVQAIAVKDFGPDAPQGPKTLVIVSDLLQNQTGFSLYQAVPPLDAFWATPYGASVRSNLAGIHAEIYLLRRIKAAAKQTDALGKFWIDWLERQGAQVDAFKSVPG</sequence>
<gene>
    <name evidence="2" type="ORF">Q8A70_03035</name>
</gene>
<dbReference type="RefSeq" id="WP_379954011.1">
    <property type="nucleotide sequence ID" value="NZ_JAUYVI010000001.1"/>
</dbReference>
<evidence type="ECO:0000256" key="1">
    <source>
        <dbReference type="SAM" id="Phobius"/>
    </source>
</evidence>
<name>A0ABU0YFW4_9PROT</name>